<dbReference type="PROSITE" id="PS51005">
    <property type="entry name" value="NAC"/>
    <property type="match status" value="1"/>
</dbReference>
<dbReference type="PANTHER" id="PTHR31744:SF220">
    <property type="entry name" value="LOW QUALITY PROTEIN: NAC DOMAIN-CONTAINING PROTEIN 90-LIKE"/>
    <property type="match status" value="1"/>
</dbReference>
<evidence type="ECO:0000256" key="1">
    <source>
        <dbReference type="ARBA" id="ARBA00023015"/>
    </source>
</evidence>
<dbReference type="EMBL" id="MW302694">
    <property type="protein sequence ID" value="QSD99848.1"/>
    <property type="molecule type" value="Genomic_DNA"/>
</dbReference>
<dbReference type="AlphaFoldDB" id="A0A896WFV0"/>
<protein>
    <submittedName>
        <fullName evidence="6">NAC family transcription factor</fullName>
    </submittedName>
</protein>
<keyword evidence="3" id="KW-0804">Transcription</keyword>
<feature type="domain" description="NAC" evidence="5">
    <location>
        <begin position="4"/>
        <end position="162"/>
    </location>
</feature>
<keyword evidence="1" id="KW-0805">Transcription regulation</keyword>
<sequence>MEDPPPGFRFYPTEEELVGFYLHNQLEGQNHEDINKIIPIIDINGKEPWNLPTFAGERCRGDTEQWFFFSPRQERELRGGRPSRTTSCGYWKATGSPSYVYSSQNKVIGIKKTMVFYNGKAPSGRKTKWKMHEYKAIQQFDPSNTNPPMLRHEFSLCRVYVISGSFSSFDRRPLERPKAELQHVASTSDQQVVAELDGSSSYATSQSGGVGIDQDTTFNIGGSSGTNWNDVPNNGVDELEVLWEWEQLNWI</sequence>
<proteinExistence type="predicted"/>
<dbReference type="PANTHER" id="PTHR31744">
    <property type="entry name" value="PROTEIN CUP-SHAPED COTYLEDON 2-RELATED"/>
    <property type="match status" value="1"/>
</dbReference>
<organism evidence="6">
    <name type="scientific">Melilotus albus</name>
    <name type="common">White sweet clover</name>
    <name type="synonym">Melilotus officinalis subsp. albus</name>
    <dbReference type="NCBI Taxonomy" id="47082"/>
    <lineage>
        <taxon>Eukaryota</taxon>
        <taxon>Viridiplantae</taxon>
        <taxon>Streptophyta</taxon>
        <taxon>Embryophyta</taxon>
        <taxon>Tracheophyta</taxon>
        <taxon>Spermatophyta</taxon>
        <taxon>Magnoliopsida</taxon>
        <taxon>eudicotyledons</taxon>
        <taxon>Gunneridae</taxon>
        <taxon>Pentapetalae</taxon>
        <taxon>rosids</taxon>
        <taxon>fabids</taxon>
        <taxon>Fabales</taxon>
        <taxon>Fabaceae</taxon>
        <taxon>Papilionoideae</taxon>
        <taxon>50 kb inversion clade</taxon>
        <taxon>NPAAA clade</taxon>
        <taxon>Hologalegina</taxon>
        <taxon>IRL clade</taxon>
        <taxon>Trifolieae</taxon>
        <taxon>Melilotus</taxon>
    </lineage>
</organism>
<evidence type="ECO:0000256" key="4">
    <source>
        <dbReference type="ARBA" id="ARBA00023242"/>
    </source>
</evidence>
<keyword evidence="4" id="KW-0539">Nucleus</keyword>
<evidence type="ECO:0000256" key="3">
    <source>
        <dbReference type="ARBA" id="ARBA00023163"/>
    </source>
</evidence>
<keyword evidence="2" id="KW-0238">DNA-binding</keyword>
<dbReference type="InterPro" id="IPR036093">
    <property type="entry name" value="NAC_dom_sf"/>
</dbReference>
<gene>
    <name evidence="6" type="primary">EVM0014716.1</name>
</gene>
<evidence type="ECO:0000259" key="5">
    <source>
        <dbReference type="PROSITE" id="PS51005"/>
    </source>
</evidence>
<dbReference type="Pfam" id="PF02365">
    <property type="entry name" value="NAM"/>
    <property type="match status" value="1"/>
</dbReference>
<dbReference type="GO" id="GO:0003677">
    <property type="term" value="F:DNA binding"/>
    <property type="evidence" value="ECO:0007669"/>
    <property type="project" value="UniProtKB-KW"/>
</dbReference>
<dbReference type="Gene3D" id="2.170.150.80">
    <property type="entry name" value="NAC domain"/>
    <property type="match status" value="1"/>
</dbReference>
<dbReference type="InterPro" id="IPR003441">
    <property type="entry name" value="NAC-dom"/>
</dbReference>
<name>A0A896WFV0_MELAB</name>
<reference evidence="6" key="1">
    <citation type="journal article" name="Plants (Basel)">
        <title>NAC and MYB Families and Lignin Biosynthesis-Related Members Identification and Expression Analysis in Melilotus albus.</title>
        <authorList>
            <person name="Chen L."/>
            <person name="Wu F."/>
            <person name="Zhang J."/>
        </authorList>
    </citation>
    <scope>NUCLEOTIDE SEQUENCE</scope>
</reference>
<dbReference type="SUPFAM" id="SSF101941">
    <property type="entry name" value="NAC domain"/>
    <property type="match status" value="1"/>
</dbReference>
<evidence type="ECO:0000313" key="6">
    <source>
        <dbReference type="EMBL" id="QSD99848.1"/>
    </source>
</evidence>
<evidence type="ECO:0000256" key="2">
    <source>
        <dbReference type="ARBA" id="ARBA00023125"/>
    </source>
</evidence>
<accession>A0A896WFV0</accession>
<dbReference type="GO" id="GO:0006355">
    <property type="term" value="P:regulation of DNA-templated transcription"/>
    <property type="evidence" value="ECO:0007669"/>
    <property type="project" value="InterPro"/>
</dbReference>